<proteinExistence type="predicted"/>
<dbReference type="EMBL" id="JAWIIV010000017">
    <property type="protein sequence ID" value="MEC4721292.1"/>
    <property type="molecule type" value="Genomic_DNA"/>
</dbReference>
<feature type="domain" description="MOSC" evidence="1">
    <location>
        <begin position="31"/>
        <end position="170"/>
    </location>
</feature>
<evidence type="ECO:0000313" key="3">
    <source>
        <dbReference type="Proteomes" id="UP001352263"/>
    </source>
</evidence>
<evidence type="ECO:0000259" key="1">
    <source>
        <dbReference type="PROSITE" id="PS51340"/>
    </source>
</evidence>
<protein>
    <submittedName>
        <fullName evidence="2">MOSC domain-containing protein</fullName>
    </submittedName>
</protein>
<dbReference type="Proteomes" id="UP001352263">
    <property type="component" value="Unassembled WGS sequence"/>
</dbReference>
<accession>A0ABU6JCC4</accession>
<dbReference type="InterPro" id="IPR052353">
    <property type="entry name" value="Benzoxazolinone_Detox_Enz"/>
</dbReference>
<dbReference type="RefSeq" id="WP_326507997.1">
    <property type="nucleotide sequence ID" value="NZ_JAWIIV010000017.1"/>
</dbReference>
<dbReference type="InterPro" id="IPR011037">
    <property type="entry name" value="Pyrv_Knase-like_insert_dom_sf"/>
</dbReference>
<organism evidence="2 3">
    <name type="scientific">Noviherbaspirillum album</name>
    <dbReference type="NCBI Taxonomy" id="3080276"/>
    <lineage>
        <taxon>Bacteria</taxon>
        <taxon>Pseudomonadati</taxon>
        <taxon>Pseudomonadota</taxon>
        <taxon>Betaproteobacteria</taxon>
        <taxon>Burkholderiales</taxon>
        <taxon>Oxalobacteraceae</taxon>
        <taxon>Noviherbaspirillum</taxon>
    </lineage>
</organism>
<dbReference type="InterPro" id="IPR005302">
    <property type="entry name" value="MoCF_Sase_C"/>
</dbReference>
<dbReference type="Pfam" id="PF03473">
    <property type="entry name" value="MOSC"/>
    <property type="match status" value="1"/>
</dbReference>
<comment type="caution">
    <text evidence="2">The sequence shown here is derived from an EMBL/GenBank/DDBJ whole genome shotgun (WGS) entry which is preliminary data.</text>
</comment>
<keyword evidence="3" id="KW-1185">Reference proteome</keyword>
<sequence>MSTVASIEMLFVGRVKPLERKGHVAVPSGIVKQPHPGPLRVSFNGVEGDEQGDLLVHGGVEKAIHHYPADHYEFWRSVYPSSVVPLEPGAFGENISTSGMTEHNVCIGDIYRAGSTLLQISQGRQPCWKLNRLLNEREAALMMQTSGATGWYYRVLEEGWLARHDRLELVDRPCPAWTMERLINALFPLDPGAPGLPEEWHEASTIKQLTAKWQTTFARRVQLNAMEDWTRRLYEA</sequence>
<gene>
    <name evidence="2" type="ORF">RY831_19175</name>
</gene>
<reference evidence="2 3" key="1">
    <citation type="submission" date="2023-10" db="EMBL/GenBank/DDBJ databases">
        <title>Noviherbaspirillum sp. CPCC 100848 genome assembly.</title>
        <authorList>
            <person name="Li X.Y."/>
            <person name="Fang X.M."/>
        </authorList>
    </citation>
    <scope>NUCLEOTIDE SEQUENCE [LARGE SCALE GENOMIC DNA]</scope>
    <source>
        <strain evidence="2 3">CPCC 100848</strain>
    </source>
</reference>
<dbReference type="PROSITE" id="PS51340">
    <property type="entry name" value="MOSC"/>
    <property type="match status" value="1"/>
</dbReference>
<dbReference type="PANTHER" id="PTHR30212">
    <property type="entry name" value="PROTEIN YIIM"/>
    <property type="match status" value="1"/>
</dbReference>
<dbReference type="Gene3D" id="2.40.33.20">
    <property type="entry name" value="PK beta-barrel domain-like"/>
    <property type="match status" value="1"/>
</dbReference>
<dbReference type="SUPFAM" id="SSF50800">
    <property type="entry name" value="PK beta-barrel domain-like"/>
    <property type="match status" value="1"/>
</dbReference>
<dbReference type="PANTHER" id="PTHR30212:SF2">
    <property type="entry name" value="PROTEIN YIIM"/>
    <property type="match status" value="1"/>
</dbReference>
<name>A0ABU6JCC4_9BURK</name>
<evidence type="ECO:0000313" key="2">
    <source>
        <dbReference type="EMBL" id="MEC4721292.1"/>
    </source>
</evidence>